<dbReference type="AlphaFoldDB" id="A0A0B7BWT5"/>
<evidence type="ECO:0000256" key="1">
    <source>
        <dbReference type="SAM" id="MobiDB-lite"/>
    </source>
</evidence>
<feature type="non-terminal residue" evidence="2">
    <location>
        <position position="1"/>
    </location>
</feature>
<gene>
    <name evidence="2" type="primary">ORF215625</name>
</gene>
<sequence length="91" mass="10154">DDGDLTDSNSDYCHDEDSSTGIIEEYYNSMLVVPSAVTDKQSVISACQINGKHEETHNYCDLSGDRKGHRHKHNSLNADKNKNNSSKIQAR</sequence>
<feature type="non-terminal residue" evidence="2">
    <location>
        <position position="91"/>
    </location>
</feature>
<accession>A0A0B7BWT5</accession>
<feature type="compositionally biased region" description="Polar residues" evidence="1">
    <location>
        <begin position="75"/>
        <end position="91"/>
    </location>
</feature>
<protein>
    <submittedName>
        <fullName evidence="2">Uncharacterized protein</fullName>
    </submittedName>
</protein>
<feature type="region of interest" description="Disordered" evidence="1">
    <location>
        <begin position="58"/>
        <end position="91"/>
    </location>
</feature>
<proteinExistence type="predicted"/>
<dbReference type="EMBL" id="HACG01050517">
    <property type="protein sequence ID" value="CEK97382.1"/>
    <property type="molecule type" value="Transcribed_RNA"/>
</dbReference>
<name>A0A0B7BWT5_9EUPU</name>
<organism evidence="2">
    <name type="scientific">Arion vulgaris</name>
    <dbReference type="NCBI Taxonomy" id="1028688"/>
    <lineage>
        <taxon>Eukaryota</taxon>
        <taxon>Metazoa</taxon>
        <taxon>Spiralia</taxon>
        <taxon>Lophotrochozoa</taxon>
        <taxon>Mollusca</taxon>
        <taxon>Gastropoda</taxon>
        <taxon>Heterobranchia</taxon>
        <taxon>Euthyneura</taxon>
        <taxon>Panpulmonata</taxon>
        <taxon>Eupulmonata</taxon>
        <taxon>Stylommatophora</taxon>
        <taxon>Helicina</taxon>
        <taxon>Arionoidea</taxon>
        <taxon>Arionidae</taxon>
        <taxon>Arion</taxon>
    </lineage>
</organism>
<evidence type="ECO:0000313" key="2">
    <source>
        <dbReference type="EMBL" id="CEK97382.1"/>
    </source>
</evidence>
<reference evidence="2" key="1">
    <citation type="submission" date="2014-12" db="EMBL/GenBank/DDBJ databases">
        <title>Insight into the proteome of Arion vulgaris.</title>
        <authorList>
            <person name="Aradska J."/>
            <person name="Bulat T."/>
            <person name="Smidak R."/>
            <person name="Sarate P."/>
            <person name="Gangsoo J."/>
            <person name="Sialana F."/>
            <person name="Bilban M."/>
            <person name="Lubec G."/>
        </authorList>
    </citation>
    <scope>NUCLEOTIDE SEQUENCE</scope>
    <source>
        <tissue evidence="2">Skin</tissue>
    </source>
</reference>